<comment type="caution">
    <text evidence="2">The sequence shown here is derived from an EMBL/GenBank/DDBJ whole genome shotgun (WGS) entry which is preliminary data.</text>
</comment>
<feature type="region of interest" description="Disordered" evidence="1">
    <location>
        <begin position="40"/>
        <end position="77"/>
    </location>
</feature>
<evidence type="ECO:0000313" key="2">
    <source>
        <dbReference type="EMBL" id="KUM46800.1"/>
    </source>
</evidence>
<proteinExistence type="predicted"/>
<name>A0A101LWU2_PICGL</name>
<keyword evidence="2" id="KW-0496">Mitochondrion</keyword>
<feature type="compositionally biased region" description="Basic and acidic residues" evidence="1">
    <location>
        <begin position="59"/>
        <end position="75"/>
    </location>
</feature>
<dbReference type="EMBL" id="LKAM01000009">
    <property type="protein sequence ID" value="KUM46800.1"/>
    <property type="molecule type" value="Genomic_DNA"/>
</dbReference>
<sequence>MTITLYVRCLNLYLFLHGTGNRISMEAIPRCSYYQISTSDPISHSPTQRGKGLIPLTEKQGREEPHLEVKAPESGKRKHDLTSLFLIRELDSWRLFWWSQIEIA</sequence>
<reference evidence="2" key="1">
    <citation type="journal article" date="2015" name="Genome Biol. Evol.">
        <title>Organellar Genomes of White Spruce (Picea glauca): Assembly and Annotation.</title>
        <authorList>
            <person name="Jackman S.D."/>
            <person name="Warren R.L."/>
            <person name="Gibb E.A."/>
            <person name="Vandervalk B.P."/>
            <person name="Mohamadi H."/>
            <person name="Chu J."/>
            <person name="Raymond A."/>
            <person name="Pleasance S."/>
            <person name="Coope R."/>
            <person name="Wildung M.R."/>
            <person name="Ritland C.E."/>
            <person name="Bousquet J."/>
            <person name="Jones S.J."/>
            <person name="Bohlmann J."/>
            <person name="Birol I."/>
        </authorList>
    </citation>
    <scope>NUCLEOTIDE SEQUENCE [LARGE SCALE GENOMIC DNA]</scope>
    <source>
        <tissue evidence="2">Flushing bud</tissue>
    </source>
</reference>
<protein>
    <submittedName>
        <fullName evidence="2">Uncharacterized protein</fullName>
    </submittedName>
</protein>
<evidence type="ECO:0000256" key="1">
    <source>
        <dbReference type="SAM" id="MobiDB-lite"/>
    </source>
</evidence>
<accession>A0A101LWU2</accession>
<organism evidence="2">
    <name type="scientific">Picea glauca</name>
    <name type="common">White spruce</name>
    <name type="synonym">Pinus glauca</name>
    <dbReference type="NCBI Taxonomy" id="3330"/>
    <lineage>
        <taxon>Eukaryota</taxon>
        <taxon>Viridiplantae</taxon>
        <taxon>Streptophyta</taxon>
        <taxon>Embryophyta</taxon>
        <taxon>Tracheophyta</taxon>
        <taxon>Spermatophyta</taxon>
        <taxon>Pinopsida</taxon>
        <taxon>Pinidae</taxon>
        <taxon>Conifers I</taxon>
        <taxon>Pinales</taxon>
        <taxon>Pinaceae</taxon>
        <taxon>Picea</taxon>
    </lineage>
</organism>
<geneLocation type="mitochondrion" evidence="2"/>
<dbReference type="AlphaFoldDB" id="A0A101LWU2"/>
<gene>
    <name evidence="2" type="ORF">ABT39_MTgene6255</name>
</gene>